<dbReference type="NCBIfam" id="NF007914">
    <property type="entry name" value="PRK10628.1"/>
    <property type="match status" value="1"/>
</dbReference>
<dbReference type="PANTHER" id="PTHR30096:SF0">
    <property type="entry name" value="4,5-DOPA DIOXYGENASE EXTRADIOL-LIKE PROTEIN"/>
    <property type="match status" value="1"/>
</dbReference>
<keyword evidence="3" id="KW-0479">Metal-binding</keyword>
<dbReference type="Pfam" id="PF02900">
    <property type="entry name" value="LigB"/>
    <property type="match status" value="1"/>
</dbReference>
<evidence type="ECO:0000256" key="2">
    <source>
        <dbReference type="ARBA" id="ARBA00007581"/>
    </source>
</evidence>
<dbReference type="OrthoDB" id="9790889at2"/>
<accession>A0A1G9TWW8</accession>
<sequence length="269" mass="28881">MPAAFLGHGNPVNAIEDNRYTRAWRAFGQAVPRPRAVLVVSAHWFVHATAVTAMPRPRTIHDFFGFPRALYDVRYDAPGLPSLYEEVADLVHPTWVGADLDSWGFDHGAWSVLRHVVPDADVPVVQLSVNALEPAEHHLRLGAALAPLREDGVLVIGSGNVVHNLRAVSRAMPDTGYDWAQRFDEAVREVVLERPTEVAALDGHPDAGLAVPTPDHFLPLLYVAGMAGATGTTAELLVDGFADGSLSMASYTVGLTPLPDDDGAAGPRP</sequence>
<dbReference type="Gene3D" id="3.40.830.10">
    <property type="entry name" value="LigB-like"/>
    <property type="match status" value="1"/>
</dbReference>
<evidence type="ECO:0000313" key="8">
    <source>
        <dbReference type="Proteomes" id="UP000198680"/>
    </source>
</evidence>
<dbReference type="GO" id="GO:0008270">
    <property type="term" value="F:zinc ion binding"/>
    <property type="evidence" value="ECO:0007669"/>
    <property type="project" value="InterPro"/>
</dbReference>
<protein>
    <submittedName>
        <fullName evidence="7">Aromatic ring-opening dioxygenase, catalytic subunit, LigB family</fullName>
    </submittedName>
</protein>
<dbReference type="SUPFAM" id="SSF53213">
    <property type="entry name" value="LigB-like"/>
    <property type="match status" value="1"/>
</dbReference>
<evidence type="ECO:0000256" key="3">
    <source>
        <dbReference type="ARBA" id="ARBA00022723"/>
    </source>
</evidence>
<dbReference type="InterPro" id="IPR014436">
    <property type="entry name" value="Extradiol_dOase_DODA"/>
</dbReference>
<keyword evidence="7" id="KW-0223">Dioxygenase</keyword>
<dbReference type="CDD" id="cd07363">
    <property type="entry name" value="45_DOPA_Dioxygenase"/>
    <property type="match status" value="1"/>
</dbReference>
<dbReference type="EMBL" id="FNHE01000006">
    <property type="protein sequence ID" value="SDM51894.1"/>
    <property type="molecule type" value="Genomic_DNA"/>
</dbReference>
<dbReference type="AlphaFoldDB" id="A0A1G9TWW8"/>
<evidence type="ECO:0000256" key="5">
    <source>
        <dbReference type="ARBA" id="ARBA00023002"/>
    </source>
</evidence>
<dbReference type="Proteomes" id="UP000198680">
    <property type="component" value="Unassembled WGS sequence"/>
</dbReference>
<dbReference type="PIRSF" id="PIRSF006157">
    <property type="entry name" value="Doxgns_DODA"/>
    <property type="match status" value="1"/>
</dbReference>
<dbReference type="PANTHER" id="PTHR30096">
    <property type="entry name" value="4,5-DOPA DIOXYGENASE EXTRADIOL-LIKE PROTEIN"/>
    <property type="match status" value="1"/>
</dbReference>
<proteinExistence type="inferred from homology"/>
<comment type="cofactor">
    <cofactor evidence="1">
        <name>Zn(2+)</name>
        <dbReference type="ChEBI" id="CHEBI:29105"/>
    </cofactor>
</comment>
<dbReference type="RefSeq" id="WP_091219206.1">
    <property type="nucleotide sequence ID" value="NZ_FNHE01000006.1"/>
</dbReference>
<comment type="similarity">
    <text evidence="2">Belongs to the DODA-type extradiol aromatic ring-opening dioxygenase family.</text>
</comment>
<dbReference type="GO" id="GO:0016702">
    <property type="term" value="F:oxidoreductase activity, acting on single donors with incorporation of molecular oxygen, incorporation of two atoms of oxygen"/>
    <property type="evidence" value="ECO:0007669"/>
    <property type="project" value="UniProtKB-ARBA"/>
</dbReference>
<dbReference type="GO" id="GO:0008198">
    <property type="term" value="F:ferrous iron binding"/>
    <property type="evidence" value="ECO:0007669"/>
    <property type="project" value="InterPro"/>
</dbReference>
<evidence type="ECO:0000259" key="6">
    <source>
        <dbReference type="Pfam" id="PF02900"/>
    </source>
</evidence>
<dbReference type="STRING" id="1137991.SAMN05660642_02673"/>
<organism evidence="7 8">
    <name type="scientific">Geodermatophilus siccatus</name>
    <dbReference type="NCBI Taxonomy" id="1137991"/>
    <lineage>
        <taxon>Bacteria</taxon>
        <taxon>Bacillati</taxon>
        <taxon>Actinomycetota</taxon>
        <taxon>Actinomycetes</taxon>
        <taxon>Geodermatophilales</taxon>
        <taxon>Geodermatophilaceae</taxon>
        <taxon>Geodermatophilus</taxon>
    </lineage>
</organism>
<evidence type="ECO:0000313" key="7">
    <source>
        <dbReference type="EMBL" id="SDM51894.1"/>
    </source>
</evidence>
<reference evidence="8" key="1">
    <citation type="submission" date="2016-10" db="EMBL/GenBank/DDBJ databases">
        <authorList>
            <person name="Varghese N."/>
            <person name="Submissions S."/>
        </authorList>
    </citation>
    <scope>NUCLEOTIDE SEQUENCE [LARGE SCALE GENOMIC DNA]</scope>
    <source>
        <strain evidence="8">DSM 45419</strain>
    </source>
</reference>
<keyword evidence="5" id="KW-0560">Oxidoreductase</keyword>
<name>A0A1G9TWW8_9ACTN</name>
<feature type="domain" description="Extradiol ring-cleavage dioxygenase class III enzyme subunit B" evidence="6">
    <location>
        <begin position="23"/>
        <end position="242"/>
    </location>
</feature>
<keyword evidence="4" id="KW-0862">Zinc</keyword>
<dbReference type="InterPro" id="IPR004183">
    <property type="entry name" value="Xdiol_dOase_suB"/>
</dbReference>
<gene>
    <name evidence="7" type="ORF">SAMN05660642_02673</name>
</gene>
<keyword evidence="8" id="KW-1185">Reference proteome</keyword>
<evidence type="ECO:0000256" key="4">
    <source>
        <dbReference type="ARBA" id="ARBA00022833"/>
    </source>
</evidence>
<evidence type="ECO:0000256" key="1">
    <source>
        <dbReference type="ARBA" id="ARBA00001947"/>
    </source>
</evidence>